<dbReference type="Gene3D" id="1.20.1560.10">
    <property type="entry name" value="ABC transporter type 1, transmembrane domain"/>
    <property type="match status" value="1"/>
</dbReference>
<dbReference type="GO" id="GO:0005524">
    <property type="term" value="F:ATP binding"/>
    <property type="evidence" value="ECO:0007669"/>
    <property type="project" value="UniProtKB-KW"/>
</dbReference>
<dbReference type="Pfam" id="PF00005">
    <property type="entry name" value="ABC_tran"/>
    <property type="match status" value="1"/>
</dbReference>
<feature type="transmembrane region" description="Helical" evidence="7">
    <location>
        <begin position="21"/>
        <end position="39"/>
    </location>
</feature>
<dbReference type="SUPFAM" id="SSF90123">
    <property type="entry name" value="ABC transporter transmembrane region"/>
    <property type="match status" value="1"/>
</dbReference>
<keyword evidence="3" id="KW-0547">Nucleotide-binding</keyword>
<dbReference type="Pfam" id="PF00664">
    <property type="entry name" value="ABC_membrane"/>
    <property type="match status" value="1"/>
</dbReference>
<dbReference type="SMART" id="SM00382">
    <property type="entry name" value="AAA"/>
    <property type="match status" value="1"/>
</dbReference>
<dbReference type="CDD" id="cd18551">
    <property type="entry name" value="ABC_6TM_LmrA_like"/>
    <property type="match status" value="1"/>
</dbReference>
<dbReference type="InterPro" id="IPR036640">
    <property type="entry name" value="ABC1_TM_sf"/>
</dbReference>
<reference evidence="10 11" key="1">
    <citation type="submission" date="2022-11" db="EMBL/GenBank/DDBJ databases">
        <title>Viruses from the air-sea interface of a natural surface slick.</title>
        <authorList>
            <person name="Rahlff J."/>
            <person name="Holmfeldt K."/>
        </authorList>
    </citation>
    <scope>NUCLEOTIDE SEQUENCE [LARGE SCALE GENOMIC DNA]</scope>
    <source>
        <strain evidence="10 11">SMS4</strain>
    </source>
</reference>
<dbReference type="RefSeq" id="WP_305977390.1">
    <property type="nucleotide sequence ID" value="NZ_JAPJDZ010000117.1"/>
</dbReference>
<feature type="domain" description="ABC transporter" evidence="8">
    <location>
        <begin position="336"/>
        <end position="571"/>
    </location>
</feature>
<dbReference type="PROSITE" id="PS50893">
    <property type="entry name" value="ABC_TRANSPORTER_2"/>
    <property type="match status" value="1"/>
</dbReference>
<sequence>MNRYSHLFKVINFATLGKLTIFFISILTTIATVISLAFPLLVQKFIDHLTTLGSIQNNWLLGIIVLLIIGAIATGLNSYLIGKIGNRMLVSLRERITTKAMHLPVSYYDKNLSSEPVSRIVNDASKISELISSQFQPAISGALTLVVSLIILWFLDWQLTTVLFGSVMLAFLITIPIVSKLTNVSKHLQKSEAKFLSYISERLSEIKLIKACIAEKHSLINSSNLLAEIFRTGQKEVKIYSIVSPIINLVVTATLIVILTFGAARVSQGAITMGTLIAFVLYLFNVVSPLAQLTSFVGALNSASGAAERVTELLEEDEECLREDKKKCIPTTGNALELHRIEFKYNEGQKAITDLSVSIFPNETVAFVGTSGSGKSTLFSIILRFYQLTSGEIMYGGKPITNYSLSDWRKNISYIDQGSPLISGTIRENLVLGLDSPPTYSEILDAIEMAQLTKFIETLPNGIDNEVGEKGGRLSGGQKQRIAIARAILQRGSILLCDEATSNLDSKTEHKIQIAMKKVRLGKVTLIAAHRLSTVMDADSIVVLKDGQVIAQGIHDNLIREVPYYNELVKYQFQPFIKKTNEKDLIDSAMLEPDFT</sequence>
<dbReference type="Proteomes" id="UP001231109">
    <property type="component" value="Unassembled WGS sequence"/>
</dbReference>
<dbReference type="PANTHER" id="PTHR43394:SF1">
    <property type="entry name" value="ATP-BINDING CASSETTE SUB-FAMILY B MEMBER 10, MITOCHONDRIAL"/>
    <property type="match status" value="1"/>
</dbReference>
<keyword evidence="5 7" id="KW-1133">Transmembrane helix</keyword>
<protein>
    <submittedName>
        <fullName evidence="10">ABC transporter ATP-binding protein</fullName>
    </submittedName>
</protein>
<comment type="caution">
    <text evidence="10">The sequence shown here is derived from an EMBL/GenBank/DDBJ whole genome shotgun (WGS) entry which is preliminary data.</text>
</comment>
<evidence type="ECO:0000256" key="7">
    <source>
        <dbReference type="SAM" id="Phobius"/>
    </source>
</evidence>
<evidence type="ECO:0000256" key="5">
    <source>
        <dbReference type="ARBA" id="ARBA00022989"/>
    </source>
</evidence>
<dbReference type="InterPro" id="IPR027417">
    <property type="entry name" value="P-loop_NTPase"/>
</dbReference>
<evidence type="ECO:0000256" key="6">
    <source>
        <dbReference type="ARBA" id="ARBA00023136"/>
    </source>
</evidence>
<evidence type="ECO:0000313" key="11">
    <source>
        <dbReference type="Proteomes" id="UP001231109"/>
    </source>
</evidence>
<name>A0ABT9I5L9_9GAMM</name>
<feature type="transmembrane region" description="Helical" evidence="7">
    <location>
        <begin position="135"/>
        <end position="155"/>
    </location>
</feature>
<keyword evidence="4 10" id="KW-0067">ATP-binding</keyword>
<evidence type="ECO:0000256" key="3">
    <source>
        <dbReference type="ARBA" id="ARBA00022741"/>
    </source>
</evidence>
<feature type="transmembrane region" description="Helical" evidence="7">
    <location>
        <begin position="59"/>
        <end position="81"/>
    </location>
</feature>
<dbReference type="InterPro" id="IPR039421">
    <property type="entry name" value="Type_1_exporter"/>
</dbReference>
<dbReference type="SUPFAM" id="SSF52540">
    <property type="entry name" value="P-loop containing nucleoside triphosphate hydrolases"/>
    <property type="match status" value="1"/>
</dbReference>
<gene>
    <name evidence="10" type="ORF">ORJ04_20030</name>
</gene>
<dbReference type="InterPro" id="IPR017871">
    <property type="entry name" value="ABC_transporter-like_CS"/>
</dbReference>
<keyword evidence="11" id="KW-1185">Reference proteome</keyword>
<dbReference type="EMBL" id="JAPJDZ010000117">
    <property type="protein sequence ID" value="MDP5138241.1"/>
    <property type="molecule type" value="Genomic_DNA"/>
</dbReference>
<dbReference type="Gene3D" id="3.40.50.300">
    <property type="entry name" value="P-loop containing nucleotide triphosphate hydrolases"/>
    <property type="match status" value="1"/>
</dbReference>
<evidence type="ECO:0000256" key="2">
    <source>
        <dbReference type="ARBA" id="ARBA00022692"/>
    </source>
</evidence>
<feature type="transmembrane region" description="Helical" evidence="7">
    <location>
        <begin position="270"/>
        <end position="287"/>
    </location>
</feature>
<evidence type="ECO:0000259" key="8">
    <source>
        <dbReference type="PROSITE" id="PS50893"/>
    </source>
</evidence>
<feature type="transmembrane region" description="Helical" evidence="7">
    <location>
        <begin position="239"/>
        <end position="264"/>
    </location>
</feature>
<keyword evidence="2 7" id="KW-0812">Transmembrane</keyword>
<evidence type="ECO:0000256" key="4">
    <source>
        <dbReference type="ARBA" id="ARBA00022840"/>
    </source>
</evidence>
<evidence type="ECO:0000256" key="1">
    <source>
        <dbReference type="ARBA" id="ARBA00004651"/>
    </source>
</evidence>
<dbReference type="InterPro" id="IPR003593">
    <property type="entry name" value="AAA+_ATPase"/>
</dbReference>
<organism evidence="10 11">
    <name type="scientific">Rheinheimera baltica</name>
    <dbReference type="NCBI Taxonomy" id="67576"/>
    <lineage>
        <taxon>Bacteria</taxon>
        <taxon>Pseudomonadati</taxon>
        <taxon>Pseudomonadota</taxon>
        <taxon>Gammaproteobacteria</taxon>
        <taxon>Chromatiales</taxon>
        <taxon>Chromatiaceae</taxon>
        <taxon>Rheinheimera</taxon>
    </lineage>
</organism>
<feature type="domain" description="ABC transmembrane type-1" evidence="9">
    <location>
        <begin position="22"/>
        <end position="302"/>
    </location>
</feature>
<evidence type="ECO:0000313" key="10">
    <source>
        <dbReference type="EMBL" id="MDP5138241.1"/>
    </source>
</evidence>
<feature type="transmembrane region" description="Helical" evidence="7">
    <location>
        <begin position="161"/>
        <end position="181"/>
    </location>
</feature>
<comment type="subcellular location">
    <subcellularLocation>
        <location evidence="1">Cell membrane</location>
        <topology evidence="1">Multi-pass membrane protein</topology>
    </subcellularLocation>
</comment>
<keyword evidence="6 7" id="KW-0472">Membrane</keyword>
<dbReference type="PROSITE" id="PS50929">
    <property type="entry name" value="ABC_TM1F"/>
    <property type="match status" value="1"/>
</dbReference>
<dbReference type="PROSITE" id="PS00211">
    <property type="entry name" value="ABC_TRANSPORTER_1"/>
    <property type="match status" value="1"/>
</dbReference>
<dbReference type="InterPro" id="IPR011527">
    <property type="entry name" value="ABC1_TM_dom"/>
</dbReference>
<evidence type="ECO:0000259" key="9">
    <source>
        <dbReference type="PROSITE" id="PS50929"/>
    </source>
</evidence>
<proteinExistence type="predicted"/>
<dbReference type="InterPro" id="IPR003439">
    <property type="entry name" value="ABC_transporter-like_ATP-bd"/>
</dbReference>
<accession>A0ABT9I5L9</accession>
<dbReference type="PANTHER" id="PTHR43394">
    <property type="entry name" value="ATP-DEPENDENT PERMEASE MDL1, MITOCHONDRIAL"/>
    <property type="match status" value="1"/>
</dbReference>